<keyword evidence="6" id="KW-0539">Nucleus</keyword>
<dbReference type="SUPFAM" id="SSF52540">
    <property type="entry name" value="P-loop containing nucleoside triphosphate hydrolases"/>
    <property type="match status" value="1"/>
</dbReference>
<dbReference type="InterPro" id="IPR027417">
    <property type="entry name" value="P-loop_NTPase"/>
</dbReference>
<dbReference type="PANTHER" id="PTHR12705">
    <property type="entry name" value="ORIGIN RECOGNITION COMPLEX SUBUNIT 5"/>
    <property type="match status" value="1"/>
</dbReference>
<proteinExistence type="inferred from homology"/>
<dbReference type="FunFam" id="3.40.50.300:FF:000673">
    <property type="entry name" value="Origin recognition complex subunit 5"/>
    <property type="match status" value="1"/>
</dbReference>
<dbReference type="OrthoDB" id="365981at2759"/>
<comment type="caution">
    <text evidence="8">The sequence shown here is derived from an EMBL/GenBank/DDBJ whole genome shotgun (WGS) entry which is preliminary data.</text>
</comment>
<protein>
    <recommendedName>
        <fullName evidence="7">Origin recognition complex subunit 5</fullName>
    </recommendedName>
</protein>
<dbReference type="GO" id="GO:0003688">
    <property type="term" value="F:DNA replication origin binding"/>
    <property type="evidence" value="ECO:0007669"/>
    <property type="project" value="TreeGrafter"/>
</dbReference>
<accession>A0A8J1T762</accession>
<dbReference type="InterPro" id="IPR047088">
    <property type="entry name" value="ORC5_C"/>
</dbReference>
<dbReference type="InterPro" id="IPR048866">
    <property type="entry name" value="ORC5_lid"/>
</dbReference>
<dbReference type="InterPro" id="IPR041664">
    <property type="entry name" value="AAA_16"/>
</dbReference>
<comment type="subcellular location">
    <subcellularLocation>
        <location evidence="1">Nucleus</location>
    </subcellularLocation>
</comment>
<gene>
    <name evidence="8" type="ORF">OFUS_LOCUS10175</name>
</gene>
<dbReference type="Proteomes" id="UP000749559">
    <property type="component" value="Unassembled WGS sequence"/>
</dbReference>
<dbReference type="Gene3D" id="3.40.50.300">
    <property type="entry name" value="P-loop containing nucleotide triphosphate hydrolases"/>
    <property type="match status" value="1"/>
</dbReference>
<evidence type="ECO:0000256" key="1">
    <source>
        <dbReference type="ARBA" id="ARBA00004123"/>
    </source>
</evidence>
<keyword evidence="5" id="KW-0067">ATP-binding</keyword>
<keyword evidence="3" id="KW-0235">DNA replication</keyword>
<evidence type="ECO:0000256" key="7">
    <source>
        <dbReference type="ARBA" id="ARBA00069657"/>
    </source>
</evidence>
<dbReference type="Pfam" id="PF13191">
    <property type="entry name" value="AAA_16"/>
    <property type="match status" value="1"/>
</dbReference>
<keyword evidence="9" id="KW-1185">Reference proteome</keyword>
<dbReference type="Pfam" id="PF21639">
    <property type="entry name" value="ORC5_lid"/>
    <property type="match status" value="1"/>
</dbReference>
<evidence type="ECO:0000313" key="9">
    <source>
        <dbReference type="Proteomes" id="UP000749559"/>
    </source>
</evidence>
<sequence length="486" mass="55701">MEVHTTILGILQQTRIAKIEKVKIGGDFIYLYSIWESVTDDQKMSELVCRKLQQETLLALFGEREAVTIPSIFIYGHTGTGKSYTVKNILENLQAPHVIIDCVECFTTKLLFERILGGLSRKVPSPENDYTCQIRCENMNDFARLLKQVITDIGCESETVYIILDKAERLREMDANILPAFLRLQELTGCNICVLLLSEIVWEKFRFGTGYLEPYILHFPDYTKDQILKILQLDVPSNYSEDFYGNYLSLSLSVFYTACRDLTELRHLAKLNFKKYIEPIESGEATVEDTRKLWRNIEPHLKRALQTVYLREISSSQWERMQEKHADNGDKSSLTSSGNISAMVSRSNMELPFYSKYLLIAAYIASYNPAKSDRRFFSKNCGRLSSRMKKNAKKTERTSSQLLGPKPFPLDRLMAIFYSIMEGRITPSAHIFSQISSLVTLQLLGHIQGGDLLDSPKYKCLVSFDGIKSIARTVGFDIVRYLFDFI</sequence>
<name>A0A8J1T762_OWEFU</name>
<dbReference type="GO" id="GO:0005524">
    <property type="term" value="F:ATP binding"/>
    <property type="evidence" value="ECO:0007669"/>
    <property type="project" value="UniProtKB-KW"/>
</dbReference>
<dbReference type="EMBL" id="CAIIXF020000005">
    <property type="protein sequence ID" value="CAH1783899.1"/>
    <property type="molecule type" value="Genomic_DNA"/>
</dbReference>
<comment type="similarity">
    <text evidence="2">Belongs to the ORC5 family.</text>
</comment>
<organism evidence="8 9">
    <name type="scientific">Owenia fusiformis</name>
    <name type="common">Polychaete worm</name>
    <dbReference type="NCBI Taxonomy" id="6347"/>
    <lineage>
        <taxon>Eukaryota</taxon>
        <taxon>Metazoa</taxon>
        <taxon>Spiralia</taxon>
        <taxon>Lophotrochozoa</taxon>
        <taxon>Annelida</taxon>
        <taxon>Polychaeta</taxon>
        <taxon>Sedentaria</taxon>
        <taxon>Canalipalpata</taxon>
        <taxon>Sabellida</taxon>
        <taxon>Oweniida</taxon>
        <taxon>Oweniidae</taxon>
        <taxon>Owenia</taxon>
    </lineage>
</organism>
<evidence type="ECO:0000313" key="8">
    <source>
        <dbReference type="EMBL" id="CAH1783899.1"/>
    </source>
</evidence>
<dbReference type="PANTHER" id="PTHR12705:SF0">
    <property type="entry name" value="ORIGIN RECOGNITION COMPLEX SUBUNIT 5"/>
    <property type="match status" value="1"/>
</dbReference>
<dbReference type="GO" id="GO:0005664">
    <property type="term" value="C:nuclear origin of replication recognition complex"/>
    <property type="evidence" value="ECO:0007669"/>
    <property type="project" value="TreeGrafter"/>
</dbReference>
<dbReference type="Pfam" id="PF14630">
    <property type="entry name" value="ORC5_C"/>
    <property type="match status" value="1"/>
</dbReference>
<reference evidence="8" key="1">
    <citation type="submission" date="2022-03" db="EMBL/GenBank/DDBJ databases">
        <authorList>
            <person name="Martin C."/>
        </authorList>
    </citation>
    <scope>NUCLEOTIDE SEQUENCE</scope>
</reference>
<evidence type="ECO:0000256" key="6">
    <source>
        <dbReference type="ARBA" id="ARBA00023242"/>
    </source>
</evidence>
<evidence type="ECO:0000256" key="3">
    <source>
        <dbReference type="ARBA" id="ARBA00022705"/>
    </source>
</evidence>
<evidence type="ECO:0000256" key="4">
    <source>
        <dbReference type="ARBA" id="ARBA00022741"/>
    </source>
</evidence>
<evidence type="ECO:0000256" key="5">
    <source>
        <dbReference type="ARBA" id="ARBA00022840"/>
    </source>
</evidence>
<dbReference type="GO" id="GO:0006270">
    <property type="term" value="P:DNA replication initiation"/>
    <property type="evidence" value="ECO:0007669"/>
    <property type="project" value="TreeGrafter"/>
</dbReference>
<dbReference type="AlphaFoldDB" id="A0A8J1T762"/>
<keyword evidence="4" id="KW-0547">Nucleotide-binding</keyword>
<dbReference type="InterPro" id="IPR020796">
    <property type="entry name" value="ORC5"/>
</dbReference>
<evidence type="ECO:0000256" key="2">
    <source>
        <dbReference type="ARBA" id="ARBA00006269"/>
    </source>
</evidence>